<dbReference type="PROSITE" id="PS51892">
    <property type="entry name" value="SUBTILASE"/>
    <property type="match status" value="1"/>
</dbReference>
<organism evidence="7 8">
    <name type="scientific">Fusicatenibacter faecihominis</name>
    <dbReference type="NCBI Taxonomy" id="2881276"/>
    <lineage>
        <taxon>Bacteria</taxon>
        <taxon>Bacillati</taxon>
        <taxon>Bacillota</taxon>
        <taxon>Clostridia</taxon>
        <taxon>Lachnospirales</taxon>
        <taxon>Lachnospiraceae</taxon>
        <taxon>Fusicatenibacter</taxon>
    </lineage>
</organism>
<dbReference type="AlphaFoldDB" id="A0AAE3J7P3"/>
<evidence type="ECO:0000256" key="3">
    <source>
        <dbReference type="ARBA" id="ARBA00022801"/>
    </source>
</evidence>
<keyword evidence="4 5" id="KW-0720">Serine protease</keyword>
<feature type="domain" description="Peptidase S8/S53" evidence="6">
    <location>
        <begin position="53"/>
        <end position="235"/>
    </location>
</feature>
<dbReference type="Pfam" id="PF00082">
    <property type="entry name" value="Peptidase_S8"/>
    <property type="match status" value="1"/>
</dbReference>
<feature type="active site" description="Charge relay system" evidence="5">
    <location>
        <position position="187"/>
    </location>
</feature>
<evidence type="ECO:0000313" key="8">
    <source>
        <dbReference type="Proteomes" id="UP001197875"/>
    </source>
</evidence>
<dbReference type="EMBL" id="JAJEPR010000038">
    <property type="protein sequence ID" value="MCC2191111.1"/>
    <property type="molecule type" value="Genomic_DNA"/>
</dbReference>
<sequence length="242" mass="26315">MTAAPQAPVVCILDSGTNEAGAEGWNYLAGNEDLTDEAGHGDLIYQLLESETPNARLIMLKCFESAEETEEKKGTETITQALYDAVDLWQADVISISWTRNEESEELYEAVCYARENGAVLVAAAGNLSLSTPLGSLVYPAAWEEVIGVGGADTDEKGEPVSSLWYLKSEAVFVSADGNYEGEKGSSFAVPRVSGKIAEYLFQKPEASETEIREWLKDTVIDTGEEGYDPVFGWGFLKTDNE</sequence>
<dbReference type="PANTHER" id="PTHR43806:SF11">
    <property type="entry name" value="CEREVISIN-RELATED"/>
    <property type="match status" value="1"/>
</dbReference>
<dbReference type="GO" id="GO:0006508">
    <property type="term" value="P:proteolysis"/>
    <property type="evidence" value="ECO:0007669"/>
    <property type="project" value="UniProtKB-KW"/>
</dbReference>
<reference evidence="7 8" key="1">
    <citation type="submission" date="2021-10" db="EMBL/GenBank/DDBJ databases">
        <title>Anaerobic single-cell dispensing facilitates the cultivation of human gut bacteria.</title>
        <authorList>
            <person name="Afrizal A."/>
        </authorList>
    </citation>
    <scope>NUCLEOTIDE SEQUENCE [LARGE SCALE GENOMIC DNA]</scope>
    <source>
        <strain evidence="7 8">CLA-AA-H277</strain>
    </source>
</reference>
<dbReference type="Proteomes" id="UP001197875">
    <property type="component" value="Unassembled WGS sequence"/>
</dbReference>
<evidence type="ECO:0000256" key="1">
    <source>
        <dbReference type="ARBA" id="ARBA00011073"/>
    </source>
</evidence>
<dbReference type="InterPro" id="IPR000209">
    <property type="entry name" value="Peptidase_S8/S53_dom"/>
</dbReference>
<dbReference type="InterPro" id="IPR050131">
    <property type="entry name" value="Peptidase_S8_subtilisin-like"/>
</dbReference>
<keyword evidence="8" id="KW-1185">Reference proteome</keyword>
<feature type="active site" description="Charge relay system" evidence="5">
    <location>
        <position position="14"/>
    </location>
</feature>
<comment type="caution">
    <text evidence="7">The sequence shown here is derived from an EMBL/GenBank/DDBJ whole genome shotgun (WGS) entry which is preliminary data.</text>
</comment>
<comment type="similarity">
    <text evidence="1 5">Belongs to the peptidase S8 family.</text>
</comment>
<evidence type="ECO:0000256" key="5">
    <source>
        <dbReference type="PROSITE-ProRule" id="PRU01240"/>
    </source>
</evidence>
<dbReference type="Gene3D" id="3.40.50.200">
    <property type="entry name" value="Peptidase S8/S53 domain"/>
    <property type="match status" value="1"/>
</dbReference>
<accession>A0AAE3J7P3</accession>
<protein>
    <submittedName>
        <fullName evidence="7">S8 family serine peptidase</fullName>
    </submittedName>
</protein>
<evidence type="ECO:0000313" key="7">
    <source>
        <dbReference type="EMBL" id="MCC2191111.1"/>
    </source>
</evidence>
<keyword evidence="2 5" id="KW-0645">Protease</keyword>
<proteinExistence type="inferred from homology"/>
<dbReference type="GO" id="GO:0004252">
    <property type="term" value="F:serine-type endopeptidase activity"/>
    <property type="evidence" value="ECO:0007669"/>
    <property type="project" value="UniProtKB-UniRule"/>
</dbReference>
<evidence type="ECO:0000256" key="2">
    <source>
        <dbReference type="ARBA" id="ARBA00022670"/>
    </source>
</evidence>
<dbReference type="PANTHER" id="PTHR43806">
    <property type="entry name" value="PEPTIDASE S8"/>
    <property type="match status" value="1"/>
</dbReference>
<gene>
    <name evidence="7" type="ORF">LKD71_15140</name>
</gene>
<dbReference type="InterPro" id="IPR036852">
    <property type="entry name" value="Peptidase_S8/S53_dom_sf"/>
</dbReference>
<feature type="active site" description="Charge relay system" evidence="5">
    <location>
        <position position="40"/>
    </location>
</feature>
<evidence type="ECO:0000259" key="6">
    <source>
        <dbReference type="Pfam" id="PF00082"/>
    </source>
</evidence>
<evidence type="ECO:0000256" key="4">
    <source>
        <dbReference type="ARBA" id="ARBA00022825"/>
    </source>
</evidence>
<dbReference type="CDD" id="cd00306">
    <property type="entry name" value="Peptidases_S8_S53"/>
    <property type="match status" value="1"/>
</dbReference>
<dbReference type="RefSeq" id="WP_227616081.1">
    <property type="nucleotide sequence ID" value="NZ_JAJEPR010000038.1"/>
</dbReference>
<dbReference type="SUPFAM" id="SSF52743">
    <property type="entry name" value="Subtilisin-like"/>
    <property type="match status" value="1"/>
</dbReference>
<keyword evidence="3 5" id="KW-0378">Hydrolase</keyword>
<name>A0AAE3J7P3_9FIRM</name>